<keyword evidence="4" id="KW-1185">Reference proteome</keyword>
<name>A0A1H5LGI2_9MICO</name>
<dbReference type="InterPro" id="IPR000914">
    <property type="entry name" value="SBP_5_dom"/>
</dbReference>
<dbReference type="InterPro" id="IPR039424">
    <property type="entry name" value="SBP_5"/>
</dbReference>
<evidence type="ECO:0000259" key="2">
    <source>
        <dbReference type="Pfam" id="PF00496"/>
    </source>
</evidence>
<dbReference type="AlphaFoldDB" id="A0A1H5LGI2"/>
<dbReference type="CDD" id="cd08500">
    <property type="entry name" value="PBP2_NikA_DppA_OppA_like_4"/>
    <property type="match status" value="1"/>
</dbReference>
<feature type="region of interest" description="Disordered" evidence="1">
    <location>
        <begin position="48"/>
        <end position="67"/>
    </location>
</feature>
<sequence length="675" mass="74805">MFPHLDNSSAHQPMWSRAVSRRSLLLTGGGLAATASLAGCSFFDTDPAQNGDGGASSGPKGPEAPSLAAQVEAGDLPPVEERLPRTPLVVEPNAEIGQYGGTWRSAMITQDDTSWLDKTVGYEPFVRWARDWTNSPGTEEILPNIAESFRELEDGSVFEFTLREGLRWSDGEPVTVDDYRFAFEDCNASAEFHPFGIYSMWTNPSDGSPATFEQVDDWTIRYIFDGPKPGWLHEQCRNRVMVLPKHYLKEFHPTYNPDVDELVAAEGHDDWIQLLQVKSQNWMSADLPTLHAWRLVEAIGDGDAVVCERNPYYWKTDPDGSQLPYIDEFRADILLDPEVEVLQITNGDLDMQMGHFNTIENLPVISDNAESGGYRLFDVGPAGTNAIALAFNQTMTEGPLAGLFRNKDFRVGISHAINRQRVIDSVYSGQAIPWQIAPLEGQYGYDEEMGTQYTEFSVEKANEALDQAGLTETDSDGIRLFEGSPVEFSVLVRSEESGHIDALELIVADCAEVGIRMNVQPVAASLFWERVEAGASVCSVSDAGFYEPRPTMGSNHYWVPSNPRGSSMWGHEWSTWWRSDGSDGSRPPEPWRRSLDLFEELLHTYDTEEASALSQEILAIAKEQFNLIGVCTRPTTYGIATNTMGNVPASLPGESAYTAPGPSHPEHYFFGVQDG</sequence>
<evidence type="ECO:0000256" key="1">
    <source>
        <dbReference type="SAM" id="MobiDB-lite"/>
    </source>
</evidence>
<evidence type="ECO:0000313" key="4">
    <source>
        <dbReference type="Proteomes" id="UP000199220"/>
    </source>
</evidence>
<dbReference type="PROSITE" id="PS51318">
    <property type="entry name" value="TAT"/>
    <property type="match status" value="1"/>
</dbReference>
<dbReference type="GO" id="GO:0015833">
    <property type="term" value="P:peptide transport"/>
    <property type="evidence" value="ECO:0007669"/>
    <property type="project" value="TreeGrafter"/>
</dbReference>
<dbReference type="Pfam" id="PF00496">
    <property type="entry name" value="SBP_bac_5"/>
    <property type="match status" value="1"/>
</dbReference>
<dbReference type="InterPro" id="IPR006311">
    <property type="entry name" value="TAT_signal"/>
</dbReference>
<dbReference type="STRING" id="648782.SAMN04488554_2761"/>
<dbReference type="Gene3D" id="3.40.190.10">
    <property type="entry name" value="Periplasmic binding protein-like II"/>
    <property type="match status" value="1"/>
</dbReference>
<gene>
    <name evidence="3" type="ORF">SAMN04488554_2761</name>
</gene>
<reference evidence="4" key="1">
    <citation type="submission" date="2016-10" db="EMBL/GenBank/DDBJ databases">
        <authorList>
            <person name="Varghese N."/>
            <person name="Submissions S."/>
        </authorList>
    </citation>
    <scope>NUCLEOTIDE SEQUENCE [LARGE SCALE GENOMIC DNA]</scope>
    <source>
        <strain evidence="4">DSM 21368</strain>
    </source>
</reference>
<organism evidence="3 4">
    <name type="scientific">Ruania alba</name>
    <dbReference type="NCBI Taxonomy" id="648782"/>
    <lineage>
        <taxon>Bacteria</taxon>
        <taxon>Bacillati</taxon>
        <taxon>Actinomycetota</taxon>
        <taxon>Actinomycetes</taxon>
        <taxon>Micrococcales</taxon>
        <taxon>Ruaniaceae</taxon>
        <taxon>Ruania</taxon>
    </lineage>
</organism>
<proteinExistence type="predicted"/>
<dbReference type="GO" id="GO:1904680">
    <property type="term" value="F:peptide transmembrane transporter activity"/>
    <property type="evidence" value="ECO:0007669"/>
    <property type="project" value="TreeGrafter"/>
</dbReference>
<dbReference type="EMBL" id="FNTX01000002">
    <property type="protein sequence ID" value="SEE75298.1"/>
    <property type="molecule type" value="Genomic_DNA"/>
</dbReference>
<evidence type="ECO:0000313" key="3">
    <source>
        <dbReference type="EMBL" id="SEE75298.1"/>
    </source>
</evidence>
<dbReference type="PANTHER" id="PTHR30290">
    <property type="entry name" value="PERIPLASMIC BINDING COMPONENT OF ABC TRANSPORTER"/>
    <property type="match status" value="1"/>
</dbReference>
<dbReference type="PANTHER" id="PTHR30290:SF62">
    <property type="entry name" value="OLIGOPEPTIDE ABC TRANSPORTER, PERIPLASMIC OLIGOPEPTIDE-BINDING PROTEIN"/>
    <property type="match status" value="1"/>
</dbReference>
<feature type="domain" description="Solute-binding protein family 5" evidence="2">
    <location>
        <begin position="141"/>
        <end position="557"/>
    </location>
</feature>
<protein>
    <submittedName>
        <fullName evidence="3">Peptide/nickel transport system substrate-binding protein</fullName>
    </submittedName>
</protein>
<dbReference type="RefSeq" id="WP_089773667.1">
    <property type="nucleotide sequence ID" value="NZ_FNTX01000002.1"/>
</dbReference>
<dbReference type="Proteomes" id="UP000199220">
    <property type="component" value="Unassembled WGS sequence"/>
</dbReference>
<dbReference type="Gene3D" id="3.10.105.10">
    <property type="entry name" value="Dipeptide-binding Protein, Domain 3"/>
    <property type="match status" value="1"/>
</dbReference>
<dbReference type="OrthoDB" id="9764591at2"/>
<accession>A0A1H5LGI2</accession>
<dbReference type="SUPFAM" id="SSF53850">
    <property type="entry name" value="Periplasmic binding protein-like II"/>
    <property type="match status" value="1"/>
</dbReference>